<dbReference type="EMBL" id="AHPD01000007">
    <property type="protein sequence ID" value="KEC66145.1"/>
    <property type="molecule type" value="Genomic_DNA"/>
</dbReference>
<organism evidence="2 3">
    <name type="scientific">Bartonella quintana JK 68</name>
    <dbReference type="NCBI Taxonomy" id="1134503"/>
    <lineage>
        <taxon>Bacteria</taxon>
        <taxon>Pseudomonadati</taxon>
        <taxon>Pseudomonadota</taxon>
        <taxon>Alphaproteobacteria</taxon>
        <taxon>Hyphomicrobiales</taxon>
        <taxon>Bartonellaceae</taxon>
        <taxon>Bartonella</taxon>
    </lineage>
</organism>
<dbReference type="RefSeq" id="WP_280944166.1">
    <property type="nucleotide sequence ID" value="NZ_KL446932.1"/>
</dbReference>
<proteinExistence type="predicted"/>
<accession>A0ABR4SPS4</accession>
<gene>
    <name evidence="2" type="ORF">O7U_00676</name>
</gene>
<sequence>MGFIIREFIEAGLVHEDVCTVFGKGLNAYAIEAKFCADGNVVREPARNESGNHKVLAGWRKSFQPDGGIRVLSGDLGTAIMKVSSVKSEHWPIEAPVLVFNDQEGFHEAFKVGALNDKDFIAVIRYQGPKANVMSELHKLTTILGFYKIVVKR</sequence>
<name>A0ABR4SPS4_BARQI</name>
<dbReference type="PANTHER" id="PTHR43661:SF1">
    <property type="entry name" value="PHOSPHOGLUCONATE DEHYDRATASE"/>
    <property type="match status" value="1"/>
</dbReference>
<evidence type="ECO:0000259" key="1">
    <source>
        <dbReference type="Pfam" id="PF24877"/>
    </source>
</evidence>
<dbReference type="InterPro" id="IPR042096">
    <property type="entry name" value="Dihydro-acid_dehy_C"/>
</dbReference>
<reference evidence="2 3" key="1">
    <citation type="submission" date="2012-04" db="EMBL/GenBank/DDBJ databases">
        <title>The Genome Sequence of Bartonella quintana JK 68.</title>
        <authorList>
            <consortium name="The Broad Institute Genome Sequencing Platform"/>
            <consortium name="The Broad Institute Genome Sequencing Center for Infectious Disease"/>
            <person name="Feldgarden M."/>
            <person name="Kirby J."/>
            <person name="Kosoy M."/>
            <person name="Birtles R."/>
            <person name="Probert W.S."/>
            <person name="Chiaraviglio L."/>
            <person name="Walker B."/>
            <person name="Young S.K."/>
            <person name="Zeng Q."/>
            <person name="Gargeya S."/>
            <person name="Fitzgerald M."/>
            <person name="Haas B."/>
            <person name="Abouelleil A."/>
            <person name="Alvarado L."/>
            <person name="Arachchi H.M."/>
            <person name="Berlin A.M."/>
            <person name="Chapman S.B."/>
            <person name="Goldberg J."/>
            <person name="Griggs A."/>
            <person name="Gujja S."/>
            <person name="Hansen M."/>
            <person name="Howarth C."/>
            <person name="Imamovic A."/>
            <person name="Larimer J."/>
            <person name="McCowen C."/>
            <person name="Montmayeur A."/>
            <person name="Murphy C."/>
            <person name="Neiman D."/>
            <person name="Pearson M."/>
            <person name="Priest M."/>
            <person name="Roberts A."/>
            <person name="Saif S."/>
            <person name="Shea T."/>
            <person name="Sisk P."/>
            <person name="Sykes S."/>
            <person name="Wortman J."/>
            <person name="Nusbaum C."/>
            <person name="Birren B."/>
        </authorList>
    </citation>
    <scope>NUCLEOTIDE SEQUENCE [LARGE SCALE GENOMIC DNA]</scope>
    <source>
        <strain evidence="2 3">JK 68</strain>
    </source>
</reference>
<dbReference type="Pfam" id="PF24877">
    <property type="entry name" value="ILV_EDD_C"/>
    <property type="match status" value="1"/>
</dbReference>
<dbReference type="PANTHER" id="PTHR43661">
    <property type="entry name" value="D-XYLONATE DEHYDRATASE"/>
    <property type="match status" value="1"/>
</dbReference>
<evidence type="ECO:0000313" key="3">
    <source>
        <dbReference type="Proteomes" id="UP000027143"/>
    </source>
</evidence>
<dbReference type="InterPro" id="IPR037237">
    <property type="entry name" value="IlvD/EDD_N"/>
</dbReference>
<keyword evidence="3" id="KW-1185">Reference proteome</keyword>
<dbReference type="Proteomes" id="UP000027143">
    <property type="component" value="Unassembled WGS sequence"/>
</dbReference>
<dbReference type="Gene3D" id="3.50.30.80">
    <property type="entry name" value="IlvD/EDD C-terminal domain-like"/>
    <property type="match status" value="1"/>
</dbReference>
<protein>
    <recommendedName>
        <fullName evidence="1">Dihydroxy-acid/6-phosphogluconate dehydratase C-terminal domain-containing protein</fullName>
    </recommendedName>
</protein>
<dbReference type="SUPFAM" id="SSF52016">
    <property type="entry name" value="LeuD/IlvD-like"/>
    <property type="match status" value="1"/>
</dbReference>
<dbReference type="InterPro" id="IPR056740">
    <property type="entry name" value="ILV_EDD_C"/>
</dbReference>
<comment type="caution">
    <text evidence="2">The sequence shown here is derived from an EMBL/GenBank/DDBJ whole genome shotgun (WGS) entry which is preliminary data.</text>
</comment>
<dbReference type="SUPFAM" id="SSF143975">
    <property type="entry name" value="IlvD/EDD N-terminal domain-like"/>
    <property type="match status" value="1"/>
</dbReference>
<evidence type="ECO:0000313" key="2">
    <source>
        <dbReference type="EMBL" id="KEC66145.1"/>
    </source>
</evidence>
<feature type="domain" description="Dihydroxy-acid/6-phosphogluconate dehydratase C-terminal" evidence="1">
    <location>
        <begin position="55"/>
        <end position="142"/>
    </location>
</feature>